<evidence type="ECO:0000313" key="2">
    <source>
        <dbReference type="EMBL" id="SUN77013.1"/>
    </source>
</evidence>
<proteinExistence type="predicted"/>
<dbReference type="InterPro" id="IPR009267">
    <property type="entry name" value="NTP_transf_6"/>
</dbReference>
<accession>A0A380KYF2</accession>
<dbReference type="EMBL" id="UHFR01000005">
    <property type="protein sequence ID" value="SUN77013.1"/>
    <property type="molecule type" value="Genomic_DNA"/>
</dbReference>
<protein>
    <submittedName>
        <fullName evidence="2">Uncharacterized protein conserved in bacteria</fullName>
    </submittedName>
</protein>
<dbReference type="PANTHER" id="PTHR39166">
    <property type="entry name" value="BLL1166 PROTEIN"/>
    <property type="match status" value="1"/>
</dbReference>
<dbReference type="RefSeq" id="WP_018371589.1">
    <property type="nucleotide sequence ID" value="NZ_UHFR01000003.1"/>
</dbReference>
<dbReference type="Pfam" id="PF06042">
    <property type="entry name" value="NTP_transf_6"/>
    <property type="match status" value="1"/>
</dbReference>
<evidence type="ECO:0000313" key="1">
    <source>
        <dbReference type="EMBL" id="SUN72178.1"/>
    </source>
</evidence>
<dbReference type="EMBL" id="UHFR01000003">
    <property type="protein sequence ID" value="SUN72178.1"/>
    <property type="molecule type" value="Genomic_DNA"/>
</dbReference>
<dbReference type="STRING" id="1123307.GCA_000380065_00895"/>
<dbReference type="AlphaFoldDB" id="A0A380KYF2"/>
<dbReference type="OrthoDB" id="1901124at2"/>
<evidence type="ECO:0000313" key="3">
    <source>
        <dbReference type="Proteomes" id="UP000254634"/>
    </source>
</evidence>
<dbReference type="PANTHER" id="PTHR39166:SF1">
    <property type="entry name" value="BLL1166 PROTEIN"/>
    <property type="match status" value="1"/>
</dbReference>
<name>A0A380KYF2_9STRE</name>
<keyword evidence="3" id="KW-1185">Reference proteome</keyword>
<sequence length="185" mass="22326">MTKSEILKQLVTDPHIKEILEIIQSLQLNDSWLCAGTIRNYIWNVLTDKLAFDEETDVDVIFYDPAISYEETLILEKRLQTDYPQYKWELKNQVYMHVHSPETQPYTDSRDAMSKYPERCTAVGLRLTNQGEEFYCPYGWEEIFQMEVHPTPHFRNNPQRLQLYQTRQLKKRWQDKWQNLKIFSE</sequence>
<organism evidence="2 3">
    <name type="scientific">Streptococcus massiliensis</name>
    <dbReference type="NCBI Taxonomy" id="313439"/>
    <lineage>
        <taxon>Bacteria</taxon>
        <taxon>Bacillati</taxon>
        <taxon>Bacillota</taxon>
        <taxon>Bacilli</taxon>
        <taxon>Lactobacillales</taxon>
        <taxon>Streptococcaceae</taxon>
        <taxon>Streptococcus</taxon>
    </lineage>
</organism>
<dbReference type="Proteomes" id="UP000254634">
    <property type="component" value="Unassembled WGS sequence"/>
</dbReference>
<reference evidence="2" key="1">
    <citation type="submission" date="2018-06" db="EMBL/GenBank/DDBJ databases">
        <authorList>
            <consortium name="Pathogen Informatics"/>
            <person name="Doyle S."/>
        </authorList>
    </citation>
    <scope>NUCLEOTIDE SEQUENCE [LARGE SCALE GENOMIC DNA]</scope>
    <source>
        <strain evidence="2">NCTC13765</strain>
    </source>
</reference>
<gene>
    <name evidence="1" type="ORF">NCTC13765_00047</name>
    <name evidence="2" type="ORF">NCTC13765_01519</name>
</gene>